<dbReference type="SUPFAM" id="SSF103190">
    <property type="entry name" value="Sensory domain-like"/>
    <property type="match status" value="1"/>
</dbReference>
<dbReference type="InterPro" id="IPR036097">
    <property type="entry name" value="HisK_dim/P_sf"/>
</dbReference>
<dbReference type="CDD" id="cd16922">
    <property type="entry name" value="HATPase_EvgS-ArcB-TorS-like"/>
    <property type="match status" value="1"/>
</dbReference>
<keyword evidence="5" id="KW-0597">Phosphoprotein</keyword>
<dbReference type="GO" id="GO:0000155">
    <property type="term" value="F:phosphorelay sensor kinase activity"/>
    <property type="evidence" value="ECO:0007669"/>
    <property type="project" value="InterPro"/>
</dbReference>
<organism evidence="14 15">
    <name type="scientific">Mesoterricola silvestris</name>
    <dbReference type="NCBI Taxonomy" id="2927979"/>
    <lineage>
        <taxon>Bacteria</taxon>
        <taxon>Pseudomonadati</taxon>
        <taxon>Acidobacteriota</taxon>
        <taxon>Holophagae</taxon>
        <taxon>Holophagales</taxon>
        <taxon>Holophagaceae</taxon>
        <taxon>Mesoterricola</taxon>
    </lineage>
</organism>
<protein>
    <recommendedName>
        <fullName evidence="3">histidine kinase</fullName>
        <ecNumber evidence="3">2.7.13.3</ecNumber>
    </recommendedName>
</protein>
<dbReference type="InterPro" id="IPR036890">
    <property type="entry name" value="HATPase_C_sf"/>
</dbReference>
<name>A0AA48GN39_9BACT</name>
<proteinExistence type="predicted"/>
<dbReference type="PANTHER" id="PTHR43047:SF78">
    <property type="entry name" value="SENSORY_REGULATORY PROTEIN RPFC"/>
    <property type="match status" value="1"/>
</dbReference>
<dbReference type="SMART" id="SM00304">
    <property type="entry name" value="HAMP"/>
    <property type="match status" value="1"/>
</dbReference>
<keyword evidence="11" id="KW-0472">Membrane</keyword>
<dbReference type="Proteomes" id="UP001238179">
    <property type="component" value="Chromosome"/>
</dbReference>
<sequence>MPRVSIKTKLSAVISILVLAFGLFNLVYIPLTVKRQFQAQAEASLHMVAETASYALASAMEHRDRTEVARILEGVKNIPSFSFSVVFDEKGAAVDESPAAPSWVAAYARTDGRTGTRLRASDGILVATSPIFFRGASGDHVGTLVVGFTTDEIRQMVRANIRQALWVGGTAVGVAMLLGIYLARLYIRPLVTLTEAVQQVASGNLQGMAVGATSHDELGVLGRSFEVMTNKLRISRDEIELQNKLLESRVHERTGQLLETIWELEEIRANLEKLVQERTRGLEQSRAELKAWAGTLEEKVQEKTQELTEVNDSLLVSLQRLQELDRIKSEFLANMSHELRTPLNAVIGFSGLLLQEGEGRIPPDVKMDLGIIHQNGRNLLGMIDSILDLSKIEAGRFELDLVPMDPGPALDEVAAMATGLIANRPIAFTVEVLGGPFRILGDTARFRQVVTNLVGNAIKFTAQGSVGVRMERAGDRLRIAIRDTGIGMNEDEIQRLFRPFQQVDGSITRRFGGTGLGLALSQRLAMAMDGRITVESEKGRGSTFTVDLPLLPEAHP</sequence>
<evidence type="ECO:0000259" key="13">
    <source>
        <dbReference type="PROSITE" id="PS50885"/>
    </source>
</evidence>
<keyword evidence="4" id="KW-1003">Cell membrane</keyword>
<dbReference type="InterPro" id="IPR003660">
    <property type="entry name" value="HAMP_dom"/>
</dbReference>
<dbReference type="InterPro" id="IPR029151">
    <property type="entry name" value="Sensor-like_sf"/>
</dbReference>
<evidence type="ECO:0000256" key="10">
    <source>
        <dbReference type="SAM" id="Coils"/>
    </source>
</evidence>
<dbReference type="SMART" id="SM00387">
    <property type="entry name" value="HATPase_c"/>
    <property type="match status" value="1"/>
</dbReference>
<dbReference type="EC" id="2.7.13.3" evidence="3"/>
<dbReference type="PANTHER" id="PTHR43047">
    <property type="entry name" value="TWO-COMPONENT HISTIDINE PROTEIN KINASE"/>
    <property type="match status" value="1"/>
</dbReference>
<feature type="transmembrane region" description="Helical" evidence="11">
    <location>
        <begin position="164"/>
        <end position="187"/>
    </location>
</feature>
<keyword evidence="10" id="KW-0175">Coiled coil</keyword>
<dbReference type="AlphaFoldDB" id="A0AA48GN39"/>
<evidence type="ECO:0000259" key="12">
    <source>
        <dbReference type="PROSITE" id="PS50109"/>
    </source>
</evidence>
<dbReference type="PRINTS" id="PR00344">
    <property type="entry name" value="BCTRLSENSOR"/>
</dbReference>
<reference evidence="15" key="1">
    <citation type="journal article" date="2023" name="Int. J. Syst. Evol. Microbiol.">
        <title>Mesoterricola silvestris gen. nov., sp. nov., Mesoterricola sediminis sp. nov., Geothrix oryzae sp. nov., Geothrix edaphica sp. nov., Geothrix rubra sp. nov., and Geothrix limicola sp. nov., six novel members of Acidobacteriota isolated from soils.</title>
        <authorList>
            <person name="Itoh H."/>
            <person name="Sugisawa Y."/>
            <person name="Mise K."/>
            <person name="Xu Z."/>
            <person name="Kuniyasu M."/>
            <person name="Ushijima N."/>
            <person name="Kawano K."/>
            <person name="Kobayashi E."/>
            <person name="Shiratori Y."/>
            <person name="Masuda Y."/>
            <person name="Senoo K."/>
        </authorList>
    </citation>
    <scope>NUCLEOTIDE SEQUENCE [LARGE SCALE GENOMIC DNA]</scope>
    <source>
        <strain evidence="15">W79</strain>
    </source>
</reference>
<keyword evidence="6" id="KW-0808">Transferase</keyword>
<dbReference type="CDD" id="cd00082">
    <property type="entry name" value="HisKA"/>
    <property type="match status" value="1"/>
</dbReference>
<dbReference type="Pfam" id="PF02518">
    <property type="entry name" value="HATPase_c"/>
    <property type="match status" value="1"/>
</dbReference>
<gene>
    <name evidence="14" type="ORF">METEAL_17390</name>
</gene>
<dbReference type="InterPro" id="IPR003661">
    <property type="entry name" value="HisK_dim/P_dom"/>
</dbReference>
<dbReference type="InterPro" id="IPR005467">
    <property type="entry name" value="His_kinase_dom"/>
</dbReference>
<evidence type="ECO:0000256" key="1">
    <source>
        <dbReference type="ARBA" id="ARBA00000085"/>
    </source>
</evidence>
<dbReference type="CDD" id="cd06225">
    <property type="entry name" value="HAMP"/>
    <property type="match status" value="1"/>
</dbReference>
<dbReference type="Gene3D" id="1.10.287.130">
    <property type="match status" value="1"/>
</dbReference>
<dbReference type="RefSeq" id="WP_316415478.1">
    <property type="nucleotide sequence ID" value="NZ_AP027080.1"/>
</dbReference>
<dbReference type="FunFam" id="3.30.565.10:FF:000010">
    <property type="entry name" value="Sensor histidine kinase RcsC"/>
    <property type="match status" value="1"/>
</dbReference>
<keyword evidence="15" id="KW-1185">Reference proteome</keyword>
<evidence type="ECO:0000256" key="9">
    <source>
        <dbReference type="ARBA" id="ARBA00022989"/>
    </source>
</evidence>
<dbReference type="SUPFAM" id="SSF158472">
    <property type="entry name" value="HAMP domain-like"/>
    <property type="match status" value="1"/>
</dbReference>
<dbReference type="InterPro" id="IPR003594">
    <property type="entry name" value="HATPase_dom"/>
</dbReference>
<evidence type="ECO:0000313" key="14">
    <source>
        <dbReference type="EMBL" id="BDU72565.1"/>
    </source>
</evidence>
<dbReference type="EMBL" id="AP027080">
    <property type="protein sequence ID" value="BDU72565.1"/>
    <property type="molecule type" value="Genomic_DNA"/>
</dbReference>
<feature type="transmembrane region" description="Helical" evidence="11">
    <location>
        <begin position="12"/>
        <end position="31"/>
    </location>
</feature>
<accession>A0AA48GN39</accession>
<dbReference type="Gene3D" id="3.30.565.10">
    <property type="entry name" value="Histidine kinase-like ATPase, C-terminal domain"/>
    <property type="match status" value="1"/>
</dbReference>
<feature type="domain" description="HAMP" evidence="13">
    <location>
        <begin position="184"/>
        <end position="237"/>
    </location>
</feature>
<keyword evidence="7 11" id="KW-0812">Transmembrane</keyword>
<feature type="domain" description="Histidine kinase" evidence="12">
    <location>
        <begin position="334"/>
        <end position="552"/>
    </location>
</feature>
<evidence type="ECO:0000256" key="4">
    <source>
        <dbReference type="ARBA" id="ARBA00022475"/>
    </source>
</evidence>
<dbReference type="SUPFAM" id="SSF47384">
    <property type="entry name" value="Homodimeric domain of signal transducing histidine kinase"/>
    <property type="match status" value="1"/>
</dbReference>
<keyword evidence="9 11" id="KW-1133">Transmembrane helix</keyword>
<evidence type="ECO:0000256" key="8">
    <source>
        <dbReference type="ARBA" id="ARBA00022777"/>
    </source>
</evidence>
<dbReference type="PROSITE" id="PS50885">
    <property type="entry name" value="HAMP"/>
    <property type="match status" value="1"/>
</dbReference>
<evidence type="ECO:0000256" key="6">
    <source>
        <dbReference type="ARBA" id="ARBA00022679"/>
    </source>
</evidence>
<comment type="catalytic activity">
    <reaction evidence="1">
        <text>ATP + protein L-histidine = ADP + protein N-phospho-L-histidine.</text>
        <dbReference type="EC" id="2.7.13.3"/>
    </reaction>
</comment>
<dbReference type="Pfam" id="PF00672">
    <property type="entry name" value="HAMP"/>
    <property type="match status" value="1"/>
</dbReference>
<evidence type="ECO:0000313" key="15">
    <source>
        <dbReference type="Proteomes" id="UP001238179"/>
    </source>
</evidence>
<dbReference type="Gene3D" id="6.10.340.10">
    <property type="match status" value="1"/>
</dbReference>
<dbReference type="InterPro" id="IPR004358">
    <property type="entry name" value="Sig_transdc_His_kin-like_C"/>
</dbReference>
<dbReference type="PROSITE" id="PS50109">
    <property type="entry name" value="HIS_KIN"/>
    <property type="match status" value="1"/>
</dbReference>
<dbReference type="Pfam" id="PF00512">
    <property type="entry name" value="HisKA"/>
    <property type="match status" value="1"/>
</dbReference>
<dbReference type="SUPFAM" id="SSF55874">
    <property type="entry name" value="ATPase domain of HSP90 chaperone/DNA topoisomerase II/histidine kinase"/>
    <property type="match status" value="1"/>
</dbReference>
<evidence type="ECO:0000256" key="11">
    <source>
        <dbReference type="SAM" id="Phobius"/>
    </source>
</evidence>
<evidence type="ECO:0000256" key="7">
    <source>
        <dbReference type="ARBA" id="ARBA00022692"/>
    </source>
</evidence>
<comment type="subcellular location">
    <subcellularLocation>
        <location evidence="2">Cell membrane</location>
        <topology evidence="2">Multi-pass membrane protein</topology>
    </subcellularLocation>
</comment>
<dbReference type="GO" id="GO:0005886">
    <property type="term" value="C:plasma membrane"/>
    <property type="evidence" value="ECO:0007669"/>
    <property type="project" value="UniProtKB-SubCell"/>
</dbReference>
<dbReference type="SMART" id="SM00388">
    <property type="entry name" value="HisKA"/>
    <property type="match status" value="1"/>
</dbReference>
<keyword evidence="8" id="KW-0418">Kinase</keyword>
<evidence type="ECO:0000256" key="3">
    <source>
        <dbReference type="ARBA" id="ARBA00012438"/>
    </source>
</evidence>
<dbReference type="KEGG" id="msil:METEAL_17390"/>
<evidence type="ECO:0000256" key="2">
    <source>
        <dbReference type="ARBA" id="ARBA00004651"/>
    </source>
</evidence>
<evidence type="ECO:0000256" key="5">
    <source>
        <dbReference type="ARBA" id="ARBA00022553"/>
    </source>
</evidence>
<feature type="coiled-coil region" evidence="10">
    <location>
        <begin position="257"/>
        <end position="313"/>
    </location>
</feature>